<dbReference type="Proteomes" id="UP000001302">
    <property type="component" value="Chromosome"/>
</dbReference>
<name>E0TIG6_PARBH</name>
<dbReference type="HOGENOM" id="CLU_996952_0_0_5"/>
<dbReference type="InterPro" id="IPR011250">
    <property type="entry name" value="OMP/PagP_B-barrel"/>
</dbReference>
<protein>
    <submittedName>
        <fullName evidence="3">Excinuclease ABC subunit A</fullName>
    </submittedName>
</protein>
<feature type="signal peptide" evidence="2">
    <location>
        <begin position="1"/>
        <end position="31"/>
    </location>
</feature>
<dbReference type="Pfam" id="PF03922">
    <property type="entry name" value="OmpW"/>
    <property type="match status" value="1"/>
</dbReference>
<organism evidence="3 4">
    <name type="scientific">Parvularcula bermudensis (strain ATCC BAA-594 / HTCC2503 / KCTC 12087)</name>
    <dbReference type="NCBI Taxonomy" id="314260"/>
    <lineage>
        <taxon>Bacteria</taxon>
        <taxon>Pseudomonadati</taxon>
        <taxon>Pseudomonadota</taxon>
        <taxon>Alphaproteobacteria</taxon>
        <taxon>Parvularculales</taxon>
        <taxon>Parvularculaceae</taxon>
        <taxon>Parvularcula</taxon>
    </lineage>
</organism>
<dbReference type="RefSeq" id="WP_013301259.1">
    <property type="nucleotide sequence ID" value="NC_014414.1"/>
</dbReference>
<reference evidence="3 4" key="2">
    <citation type="journal article" date="2011" name="J. Bacteriol.">
        <title>Complete genome sequence of strain HTCC2503T of Parvularcula bermudensis, the type species of the order "Parvularculales" in the class Alphaproteobacteria.</title>
        <authorList>
            <person name="Oh H.M."/>
            <person name="Kang I."/>
            <person name="Vergin K.L."/>
            <person name="Kang D."/>
            <person name="Rhee K.H."/>
            <person name="Giovannoni S.J."/>
            <person name="Cho J.C."/>
        </authorList>
    </citation>
    <scope>NUCLEOTIDE SEQUENCE [LARGE SCALE GENOMIC DNA]</scope>
    <source>
        <strain evidence="4">ATCC BAA-594 / HTCC2503 / KCTC 12087</strain>
    </source>
</reference>
<keyword evidence="4" id="KW-1185">Reference proteome</keyword>
<proteinExistence type="inferred from homology"/>
<sequence length="279" mass="30800">MRILGEVLKNLSVAIAAATIFFALVPSPVDAQNVNTQDPVEQDVNTQKTSEISDQSFLEKGRFQSVLDRMHIRAGITSIRFREGLDVKADGNIAQTIDLFTDLEVSFDEIFELENVNTFVLEVGYRASQYLSFAASVPTPPEEEEPEGGEPTEFGKIIRGIEYWPIVVEARFHPSFVDWIDPYVGAGVTFLRVRATDPGPLEEVSANNTIGFGVSAGFEIPIARKFGLFGDFKYYDLDTDGTFTAITADLGDRGDLVVDGTGVVRFDPTVFTFGLSYHF</sequence>
<dbReference type="Gene3D" id="2.40.160.20">
    <property type="match status" value="1"/>
</dbReference>
<evidence type="ECO:0000256" key="1">
    <source>
        <dbReference type="ARBA" id="ARBA00009330"/>
    </source>
</evidence>
<dbReference type="STRING" id="314260.PB2503_11189"/>
<dbReference type="eggNOG" id="COG3047">
    <property type="taxonomic scope" value="Bacteria"/>
</dbReference>
<dbReference type="EMBL" id="CP002156">
    <property type="protein sequence ID" value="ADM10285.1"/>
    <property type="molecule type" value="Genomic_DNA"/>
</dbReference>
<gene>
    <name evidence="3" type="ordered locus">PB2503_11189</name>
</gene>
<evidence type="ECO:0000313" key="3">
    <source>
        <dbReference type="EMBL" id="ADM10285.1"/>
    </source>
</evidence>
<dbReference type="AlphaFoldDB" id="E0TIG6"/>
<reference evidence="4" key="1">
    <citation type="submission" date="2010-08" db="EMBL/GenBank/DDBJ databases">
        <title>Genome sequence of Parvularcula bermudensis HTCC2503.</title>
        <authorList>
            <person name="Kang D.-M."/>
            <person name="Oh H.-M."/>
            <person name="Cho J.-C."/>
        </authorList>
    </citation>
    <scope>NUCLEOTIDE SEQUENCE [LARGE SCALE GENOMIC DNA]</scope>
    <source>
        <strain evidence="4">ATCC BAA-594 / HTCC2503 / KCTC 12087</strain>
    </source>
</reference>
<evidence type="ECO:0000313" key="4">
    <source>
        <dbReference type="Proteomes" id="UP000001302"/>
    </source>
</evidence>
<feature type="chain" id="PRO_5003140710" evidence="2">
    <location>
        <begin position="32"/>
        <end position="279"/>
    </location>
</feature>
<dbReference type="OrthoDB" id="9807574at2"/>
<dbReference type="InterPro" id="IPR005618">
    <property type="entry name" value="OMPW"/>
</dbReference>
<evidence type="ECO:0000256" key="2">
    <source>
        <dbReference type="SAM" id="SignalP"/>
    </source>
</evidence>
<dbReference type="SUPFAM" id="SSF56925">
    <property type="entry name" value="OMPA-like"/>
    <property type="match status" value="1"/>
</dbReference>
<dbReference type="KEGG" id="pbr:PB2503_11189"/>
<accession>E0TIG6</accession>
<comment type="similarity">
    <text evidence="1">Belongs to the OmpW/AlkL family.</text>
</comment>
<keyword evidence="2" id="KW-0732">Signal</keyword>